<feature type="compositionally biased region" description="Polar residues" evidence="2">
    <location>
        <begin position="153"/>
        <end position="170"/>
    </location>
</feature>
<organism evidence="3 4">
    <name type="scientific">Meloidogyne graminicola</name>
    <dbReference type="NCBI Taxonomy" id="189291"/>
    <lineage>
        <taxon>Eukaryota</taxon>
        <taxon>Metazoa</taxon>
        <taxon>Ecdysozoa</taxon>
        <taxon>Nematoda</taxon>
        <taxon>Chromadorea</taxon>
        <taxon>Rhabditida</taxon>
        <taxon>Tylenchina</taxon>
        <taxon>Tylenchomorpha</taxon>
        <taxon>Tylenchoidea</taxon>
        <taxon>Meloidogynidae</taxon>
        <taxon>Meloidogyninae</taxon>
        <taxon>Meloidogyne</taxon>
    </lineage>
</organism>
<proteinExistence type="predicted"/>
<reference evidence="3" key="1">
    <citation type="journal article" date="2020" name="Ecol. Evol.">
        <title>Genome structure and content of the rice root-knot nematode (Meloidogyne graminicola).</title>
        <authorList>
            <person name="Phan N.T."/>
            <person name="Danchin E.G.J."/>
            <person name="Klopp C."/>
            <person name="Perfus-Barbeoch L."/>
            <person name="Kozlowski D.K."/>
            <person name="Koutsovoulos G.D."/>
            <person name="Lopez-Roques C."/>
            <person name="Bouchez O."/>
            <person name="Zahm M."/>
            <person name="Besnard G."/>
            <person name="Bellafiore S."/>
        </authorList>
    </citation>
    <scope>NUCLEOTIDE SEQUENCE</scope>
    <source>
        <strain evidence="3">VN-18</strain>
    </source>
</reference>
<dbReference type="AlphaFoldDB" id="A0A8S9ZHV9"/>
<feature type="region of interest" description="Disordered" evidence="2">
    <location>
        <begin position="86"/>
        <end position="185"/>
    </location>
</feature>
<comment type="caution">
    <text evidence="3">The sequence shown here is derived from an EMBL/GenBank/DDBJ whole genome shotgun (WGS) entry which is preliminary data.</text>
</comment>
<gene>
    <name evidence="3" type="ORF">Mgra_00007744</name>
</gene>
<keyword evidence="1" id="KW-0175">Coiled coil</keyword>
<evidence type="ECO:0000313" key="4">
    <source>
        <dbReference type="Proteomes" id="UP000605970"/>
    </source>
</evidence>
<evidence type="ECO:0000256" key="2">
    <source>
        <dbReference type="SAM" id="MobiDB-lite"/>
    </source>
</evidence>
<dbReference type="OrthoDB" id="8195456at2759"/>
<name>A0A8S9ZHV9_9BILA</name>
<dbReference type="Proteomes" id="UP000605970">
    <property type="component" value="Unassembled WGS sequence"/>
</dbReference>
<dbReference type="EMBL" id="JABEBT010000091">
    <property type="protein sequence ID" value="KAF7632885.1"/>
    <property type="molecule type" value="Genomic_DNA"/>
</dbReference>
<sequence>MLILLEKFIRLLLLFYLLNYIFIKYVHKYYLIRRISIMDDDFGLPDEGDASVNSFVNDLFSGRTKRQTGTSGESRSAINDILASSTKQRPRVTFQNEHQPTQSERNSIPQASLLDSLFSTSKSSEQRSSVRTANTLESSLPSTHTHIRGASPSHPQNTIHNYESHSNPTTSILPSQQLQQQISSSKSIQAEIEQLKREISSLRYEHSEDQQTISELRRKLEIEQDDHKRTVDRIREENKLELQEQIRKHGRELDKMAEETDRGTQLINSIREQQGHFDSLTARFEMLNIGLGQVRDVLQNVNASTDKMAKDWHQQQSEHWKRLDEERGRFESAVRTMENEMDQMKDSYQKEIIEGRKWLEEQRNLSQTERRAFQEEQSLLSEFLRREHDLLARVLNEQFKQQRDADILRLRLICTDNKNKNPSREEAEYLEHCLNQTESAKTAMENAKSEFERRNVQLNQLREVLTRYEHLATRLVTNAQQKIMRTLLNN</sequence>
<keyword evidence="4" id="KW-1185">Reference proteome</keyword>
<accession>A0A8S9ZHV9</accession>
<evidence type="ECO:0000313" key="3">
    <source>
        <dbReference type="EMBL" id="KAF7632885.1"/>
    </source>
</evidence>
<evidence type="ECO:0000256" key="1">
    <source>
        <dbReference type="SAM" id="Coils"/>
    </source>
</evidence>
<feature type="compositionally biased region" description="Polar residues" evidence="2">
    <location>
        <begin position="86"/>
        <end position="110"/>
    </location>
</feature>
<feature type="coiled-coil region" evidence="1">
    <location>
        <begin position="430"/>
        <end position="464"/>
    </location>
</feature>
<feature type="compositionally biased region" description="Low complexity" evidence="2">
    <location>
        <begin position="171"/>
        <end position="185"/>
    </location>
</feature>
<protein>
    <submittedName>
        <fullName evidence="3">Uncharacterized protein</fullName>
    </submittedName>
</protein>
<feature type="compositionally biased region" description="Polar residues" evidence="2">
    <location>
        <begin position="117"/>
        <end position="144"/>
    </location>
</feature>